<dbReference type="PANTHER" id="PTHR44086:SF10">
    <property type="entry name" value="THIOSULFATE SULFURTRANSFERASE_RHODANESE-LIKE DOMAIN-CONTAINING PROTEIN 3"/>
    <property type="match status" value="1"/>
</dbReference>
<dbReference type="InterPro" id="IPR001763">
    <property type="entry name" value="Rhodanese-like_dom"/>
</dbReference>
<sequence length="176" mass="18035">MTVPTQLNPKDVADLLAQGRAVLFDVRDPDEFARRHVKGARLRPLASLGAAPLDIPPGAMPIFTCRSGMRTAANCAQLAAASGGEAIVLAGGVDGWAAAGLPLVEDRKAPLEMMRQVQIAAGGLVLIGVGLGLLVHPGFFGLAAFVGAGLTFAGATGFCGMARLLALAPWNRPARS</sequence>
<evidence type="ECO:0000313" key="3">
    <source>
        <dbReference type="EMBL" id="MBB3890505.1"/>
    </source>
</evidence>
<gene>
    <name evidence="3" type="ORF">GGQ61_001222</name>
</gene>
<dbReference type="RefSeq" id="WP_183770713.1">
    <property type="nucleotide sequence ID" value="NZ_JACIDK010000002.1"/>
</dbReference>
<dbReference type="EMBL" id="JACIDK010000002">
    <property type="protein sequence ID" value="MBB3890505.1"/>
    <property type="molecule type" value="Genomic_DNA"/>
</dbReference>
<feature type="domain" description="Rhodanese" evidence="2">
    <location>
        <begin position="17"/>
        <end position="105"/>
    </location>
</feature>
<dbReference type="GO" id="GO:0004792">
    <property type="term" value="F:thiosulfate-cyanide sulfurtransferase activity"/>
    <property type="evidence" value="ECO:0007669"/>
    <property type="project" value="TreeGrafter"/>
</dbReference>
<dbReference type="SMART" id="SM00450">
    <property type="entry name" value="RHOD"/>
    <property type="match status" value="1"/>
</dbReference>
<dbReference type="Pfam" id="PF11127">
    <property type="entry name" value="YgaP-like_TM"/>
    <property type="match status" value="1"/>
</dbReference>
<dbReference type="SUPFAM" id="SSF52821">
    <property type="entry name" value="Rhodanese/Cell cycle control phosphatase"/>
    <property type="match status" value="1"/>
</dbReference>
<dbReference type="PROSITE" id="PS50206">
    <property type="entry name" value="RHODANESE_3"/>
    <property type="match status" value="1"/>
</dbReference>
<dbReference type="PANTHER" id="PTHR44086">
    <property type="entry name" value="THIOSULFATE SULFURTRANSFERASE RDL2, MITOCHONDRIAL-RELATED"/>
    <property type="match status" value="1"/>
</dbReference>
<dbReference type="InterPro" id="IPR021309">
    <property type="entry name" value="YgaP-like_TM"/>
</dbReference>
<keyword evidence="1" id="KW-0812">Transmembrane</keyword>
<keyword evidence="4" id="KW-1185">Reference proteome</keyword>
<evidence type="ECO:0000313" key="4">
    <source>
        <dbReference type="Proteomes" id="UP000530564"/>
    </source>
</evidence>
<keyword evidence="1" id="KW-0472">Membrane</keyword>
<evidence type="ECO:0000256" key="1">
    <source>
        <dbReference type="SAM" id="Phobius"/>
    </source>
</evidence>
<dbReference type="Gene3D" id="6.10.140.1340">
    <property type="match status" value="1"/>
</dbReference>
<dbReference type="Proteomes" id="UP000530564">
    <property type="component" value="Unassembled WGS sequence"/>
</dbReference>
<proteinExistence type="predicted"/>
<protein>
    <submittedName>
        <fullName evidence="3">Rhodanese-related sulfurtransferase</fullName>
    </submittedName>
</protein>
<feature type="transmembrane region" description="Helical" evidence="1">
    <location>
        <begin position="142"/>
        <end position="166"/>
    </location>
</feature>
<evidence type="ECO:0000259" key="2">
    <source>
        <dbReference type="PROSITE" id="PS50206"/>
    </source>
</evidence>
<reference evidence="3 4" key="1">
    <citation type="submission" date="2020-08" db="EMBL/GenBank/DDBJ databases">
        <title>Genomic Encyclopedia of Type Strains, Phase IV (KMG-IV): sequencing the most valuable type-strain genomes for metagenomic binning, comparative biology and taxonomic classification.</title>
        <authorList>
            <person name="Goeker M."/>
        </authorList>
    </citation>
    <scope>NUCLEOTIDE SEQUENCE [LARGE SCALE GENOMIC DNA]</scope>
    <source>
        <strain evidence="3 4">DSM 21793</strain>
    </source>
</reference>
<dbReference type="Gene3D" id="3.40.250.10">
    <property type="entry name" value="Rhodanese-like domain"/>
    <property type="match status" value="1"/>
</dbReference>
<organism evidence="3 4">
    <name type="scientific">Phenylobacterium haematophilum</name>
    <dbReference type="NCBI Taxonomy" id="98513"/>
    <lineage>
        <taxon>Bacteria</taxon>
        <taxon>Pseudomonadati</taxon>
        <taxon>Pseudomonadota</taxon>
        <taxon>Alphaproteobacteria</taxon>
        <taxon>Caulobacterales</taxon>
        <taxon>Caulobacteraceae</taxon>
        <taxon>Phenylobacterium</taxon>
    </lineage>
</organism>
<dbReference type="Pfam" id="PF00581">
    <property type="entry name" value="Rhodanese"/>
    <property type="match status" value="1"/>
</dbReference>
<comment type="caution">
    <text evidence="3">The sequence shown here is derived from an EMBL/GenBank/DDBJ whole genome shotgun (WGS) entry which is preliminary data.</text>
</comment>
<keyword evidence="3" id="KW-0808">Transferase</keyword>
<keyword evidence="1" id="KW-1133">Transmembrane helix</keyword>
<name>A0A839ZVK1_9CAUL</name>
<dbReference type="InterPro" id="IPR036873">
    <property type="entry name" value="Rhodanese-like_dom_sf"/>
</dbReference>
<accession>A0A839ZVK1</accession>
<feature type="transmembrane region" description="Helical" evidence="1">
    <location>
        <begin position="117"/>
        <end position="136"/>
    </location>
</feature>
<dbReference type="AlphaFoldDB" id="A0A839ZVK1"/>